<dbReference type="GO" id="GO:0051536">
    <property type="term" value="F:iron-sulfur cluster binding"/>
    <property type="evidence" value="ECO:0007669"/>
    <property type="project" value="UniProtKB-KW"/>
</dbReference>
<keyword evidence="3" id="KW-0479">Metal-binding</keyword>
<dbReference type="GO" id="GO:0005886">
    <property type="term" value="C:plasma membrane"/>
    <property type="evidence" value="ECO:0007669"/>
    <property type="project" value="UniProtKB-SubCell"/>
</dbReference>
<evidence type="ECO:0000256" key="1">
    <source>
        <dbReference type="ARBA" id="ARBA00004236"/>
    </source>
</evidence>
<feature type="domain" description="4Fe-4S ferredoxin-type" evidence="8">
    <location>
        <begin position="212"/>
        <end position="236"/>
    </location>
</feature>
<reference evidence="9" key="1">
    <citation type="submission" date="2016-11" db="EMBL/GenBank/DDBJ databases">
        <authorList>
            <person name="Varghese N."/>
            <person name="Submissions S."/>
        </authorList>
    </citation>
    <scope>NUCLEOTIDE SEQUENCE [LARGE SCALE GENOMIC DNA]</scope>
    <source>
        <strain evidence="9">DSM 16785</strain>
    </source>
</reference>
<dbReference type="Gene3D" id="3.30.70.20">
    <property type="match status" value="1"/>
</dbReference>
<dbReference type="OrthoDB" id="9806398at2"/>
<dbReference type="GO" id="GO:0046872">
    <property type="term" value="F:metal ion binding"/>
    <property type="evidence" value="ECO:0007669"/>
    <property type="project" value="UniProtKB-KW"/>
</dbReference>
<evidence type="ECO:0000256" key="7">
    <source>
        <dbReference type="SAM" id="Phobius"/>
    </source>
</evidence>
<feature type="transmembrane region" description="Helical" evidence="7">
    <location>
        <begin position="286"/>
        <end position="306"/>
    </location>
</feature>
<keyword evidence="7" id="KW-1133">Transmembrane helix</keyword>
<evidence type="ECO:0000256" key="3">
    <source>
        <dbReference type="ARBA" id="ARBA00022723"/>
    </source>
</evidence>
<gene>
    <name evidence="9" type="ORF">SAMN02745164_01506</name>
</gene>
<dbReference type="InterPro" id="IPR017896">
    <property type="entry name" value="4Fe4S_Fe-S-bd"/>
</dbReference>
<protein>
    <submittedName>
        <fullName evidence="9">4Fe-4S binding domain-containing protein</fullName>
    </submittedName>
</protein>
<keyword evidence="10" id="KW-1185">Reference proteome</keyword>
<accession>A0A1M4XSA5</accession>
<dbReference type="AlphaFoldDB" id="A0A1M4XSA5"/>
<name>A0A1M4XSA5_MARH1</name>
<dbReference type="InterPro" id="IPR052378">
    <property type="entry name" value="NosR_regulator"/>
</dbReference>
<dbReference type="PROSITE" id="PS00198">
    <property type="entry name" value="4FE4S_FER_1"/>
    <property type="match status" value="2"/>
</dbReference>
<evidence type="ECO:0000256" key="6">
    <source>
        <dbReference type="ARBA" id="ARBA00023136"/>
    </source>
</evidence>
<dbReference type="Pfam" id="PF13237">
    <property type="entry name" value="Fer4_10"/>
    <property type="match status" value="1"/>
</dbReference>
<keyword evidence="6 7" id="KW-0472">Membrane</keyword>
<evidence type="ECO:0000313" key="9">
    <source>
        <dbReference type="EMBL" id="SHE96351.1"/>
    </source>
</evidence>
<dbReference type="SUPFAM" id="SSF54862">
    <property type="entry name" value="4Fe-4S ferredoxins"/>
    <property type="match status" value="1"/>
</dbReference>
<keyword evidence="5" id="KW-0411">Iron-sulfur</keyword>
<dbReference type="EMBL" id="FQUI01000024">
    <property type="protein sequence ID" value="SHE96351.1"/>
    <property type="molecule type" value="Genomic_DNA"/>
</dbReference>
<keyword evidence="4" id="KW-0408">Iron</keyword>
<dbReference type="STRING" id="1122195.SAMN02745164_01506"/>
<evidence type="ECO:0000256" key="2">
    <source>
        <dbReference type="ARBA" id="ARBA00022475"/>
    </source>
</evidence>
<dbReference type="Pfam" id="PF12801">
    <property type="entry name" value="Fer4_5"/>
    <property type="match status" value="1"/>
</dbReference>
<dbReference type="InterPro" id="IPR017900">
    <property type="entry name" value="4Fe4S_Fe_S_CS"/>
</dbReference>
<comment type="caution">
    <text evidence="9">The sequence shown here is derived from an EMBL/GenBank/DDBJ whole genome shotgun (WGS) entry which is preliminary data.</text>
</comment>
<dbReference type="PANTHER" id="PTHR30224:SF4">
    <property type="entry name" value="ELECTRON TRANSPORT PROTEIN YCCM-RELATED"/>
    <property type="match status" value="1"/>
</dbReference>
<dbReference type="PANTHER" id="PTHR30224">
    <property type="entry name" value="ELECTRON TRANSPORT PROTEIN"/>
    <property type="match status" value="1"/>
</dbReference>
<evidence type="ECO:0000259" key="8">
    <source>
        <dbReference type="PROSITE" id="PS51379"/>
    </source>
</evidence>
<evidence type="ECO:0000313" key="10">
    <source>
        <dbReference type="Proteomes" id="UP000184334"/>
    </source>
</evidence>
<feature type="transmembrane region" description="Helical" evidence="7">
    <location>
        <begin position="75"/>
        <end position="108"/>
    </location>
</feature>
<evidence type="ECO:0000256" key="5">
    <source>
        <dbReference type="ARBA" id="ARBA00023014"/>
    </source>
</evidence>
<feature type="domain" description="4Fe-4S ferredoxin-type" evidence="8">
    <location>
        <begin position="239"/>
        <end position="268"/>
    </location>
</feature>
<evidence type="ECO:0000256" key="4">
    <source>
        <dbReference type="ARBA" id="ARBA00023004"/>
    </source>
</evidence>
<organism evidence="9 10">
    <name type="scientific">Marinitoga hydrogenitolerans (strain DSM 16785 / JCM 12826 / AT1271)</name>
    <dbReference type="NCBI Taxonomy" id="1122195"/>
    <lineage>
        <taxon>Bacteria</taxon>
        <taxon>Thermotogati</taxon>
        <taxon>Thermotogota</taxon>
        <taxon>Thermotogae</taxon>
        <taxon>Petrotogales</taxon>
        <taxon>Petrotogaceae</taxon>
        <taxon>Marinitoga</taxon>
    </lineage>
</organism>
<feature type="transmembrane region" description="Helical" evidence="7">
    <location>
        <begin position="12"/>
        <end position="32"/>
    </location>
</feature>
<keyword evidence="7" id="KW-0812">Transmembrane</keyword>
<sequence length="533" mass="61166">MKKTSPLQNFRLFVQIVFVIFVIYVSVGHYLVENNPGLELFGVASLHTLCPYGGVVNLYTFFSTGNYVSKLHQSVFIMLFALFGLLLFTGASFCGWLCPLGSVQEWFGKLGKKIFKDKYNKIPIKVDRVLRYLKYAVLAIVIIQTARTSKLIFEPYDPYYNLFNIWTDEIAITGYLSVFLTLGLSLFIERPFCRYACPLGAINGLFNSFSIFNIKRKKNTCIDCSLCDKACPIGIVVSKKDAINSPQCIRCMKCVEVCPANEIEKSTLKVRPILAKPEKSKKTISNWTYVFTVLVIFLGIILVANITGNFITERIKTYESINDIRGSSTVQEIIDNYPISKEELYRAFNIPRTIITTAKLKDLSEMMGLNEELEIVSPESIRTFIEYIDKNILEFVNYLRKNFEEFEEFETINGIEDMTVREVVKKSKPGFIAYLISGYWPIQNESIENKNISNVATEVHEENIKEGYNNVEFVVRGKTTLREIKDNIDDFDKFLKEFNITENESLSISLKDLVDKYGIYMGDIKTYVEEHLK</sequence>
<dbReference type="RefSeq" id="WP_072865056.1">
    <property type="nucleotide sequence ID" value="NZ_FQUI01000024.1"/>
</dbReference>
<feature type="transmembrane region" description="Helical" evidence="7">
    <location>
        <begin position="170"/>
        <end position="188"/>
    </location>
</feature>
<dbReference type="Proteomes" id="UP000184334">
    <property type="component" value="Unassembled WGS sequence"/>
</dbReference>
<comment type="subcellular location">
    <subcellularLocation>
        <location evidence="1">Cell membrane</location>
    </subcellularLocation>
</comment>
<keyword evidence="2" id="KW-1003">Cell membrane</keyword>
<proteinExistence type="predicted"/>
<dbReference type="PROSITE" id="PS51379">
    <property type="entry name" value="4FE4S_FER_2"/>
    <property type="match status" value="2"/>
</dbReference>